<dbReference type="AlphaFoldDB" id="S9UEL4"/>
<proteinExistence type="predicted"/>
<reference evidence="1 3" key="1">
    <citation type="journal article" date="2013" name="PLoS ONE">
        <title>Predicting the Proteins of Angomonas deanei, Strigomonas culicis and Their Respective Endosymbionts Reveals New Aspects of the Trypanosomatidae Family.</title>
        <authorList>
            <person name="Motta M.C."/>
            <person name="Martins A.C."/>
            <person name="de Souza S.S."/>
            <person name="Catta-Preta C.M."/>
            <person name="Silva R."/>
            <person name="Klein C.C."/>
            <person name="de Almeida L.G."/>
            <person name="de Lima Cunha O."/>
            <person name="Ciapina L.P."/>
            <person name="Brocchi M."/>
            <person name="Colabardini A.C."/>
            <person name="de Araujo Lima B."/>
            <person name="Machado C.R."/>
            <person name="de Almeida Soares C.M."/>
            <person name="Probst C.M."/>
            <person name="de Menezes C.B."/>
            <person name="Thompson C.E."/>
            <person name="Bartholomeu D.C."/>
            <person name="Gradia D.F."/>
            <person name="Pavoni D.P."/>
            <person name="Grisard E.C."/>
            <person name="Fantinatti-Garboggini F."/>
            <person name="Marchini F.K."/>
            <person name="Rodrigues-Luiz G.F."/>
            <person name="Wagner G."/>
            <person name="Goldman G.H."/>
            <person name="Fietto J.L."/>
            <person name="Elias M.C."/>
            <person name="Goldman M.H."/>
            <person name="Sagot M.F."/>
            <person name="Pereira M."/>
            <person name="Stoco P.H."/>
            <person name="de Mendonca-Neto R.P."/>
            <person name="Teixeira S.M."/>
            <person name="Maciel T.E."/>
            <person name="de Oliveira Mendes T.A."/>
            <person name="Urmenyi T.P."/>
            <person name="de Souza W."/>
            <person name="Schenkman S."/>
            <person name="de Vasconcelos A.T."/>
        </authorList>
    </citation>
    <scope>NUCLEOTIDE SEQUENCE [LARGE SCALE GENOMIC DNA]</scope>
</reference>
<dbReference type="EMBL" id="ATMH01005903">
    <property type="protein sequence ID" value="EPY27134.1"/>
    <property type="molecule type" value="Genomic_DNA"/>
</dbReference>
<reference evidence="1" key="2">
    <citation type="submission" date="2013-03" db="EMBL/GenBank/DDBJ databases">
        <authorList>
            <person name="Motta M.C.M."/>
            <person name="Martins A.C.A."/>
            <person name="Preta C.M.C.C."/>
            <person name="Silva R."/>
            <person name="de Souza S.S."/>
            <person name="Klein C.C."/>
            <person name="de Almeida L.G.P."/>
            <person name="Cunha O.L."/>
            <person name="Colabardini A.C."/>
            <person name="Lima B.A."/>
            <person name="Machado C.R."/>
            <person name="Soares C.M.A."/>
            <person name="de Menezes C.B.A."/>
            <person name="Bartolomeu D.C."/>
            <person name="Grisard E.C."/>
            <person name="Fantinatti-Garboggini F."/>
            <person name="Rodrigues-Luiz G.F."/>
            <person name="Wagner G."/>
            <person name="Goldman G.H."/>
            <person name="Fietto J.L.R."/>
            <person name="Ciapina L.P."/>
            <person name="Brocchi M."/>
            <person name="Elias M.C."/>
            <person name="Goldman M.H.S."/>
            <person name="Sagot M.-F."/>
            <person name="Pereira M."/>
            <person name="Stoco P.H."/>
            <person name="Teixeira S.M.R."/>
            <person name="de Mendonca-Neto R.P."/>
            <person name="Maciel T.E.F."/>
            <person name="Mendes T.A.O."/>
            <person name="Urmenyi T.P."/>
            <person name="Teixeira M.M.G."/>
            <person name="de Camargo E.F.P."/>
            <person name="de Sousa W."/>
            <person name="Schenkman S."/>
            <person name="de Vasconcelos A.T.R."/>
        </authorList>
    </citation>
    <scope>NUCLEOTIDE SEQUENCE</scope>
</reference>
<keyword evidence="3" id="KW-1185">Reference proteome</keyword>
<gene>
    <name evidence="2" type="ORF">STCU_02757</name>
    <name evidence="1" type="ORF">STCU_05903</name>
</gene>
<name>S9UEL4_9TRYP</name>
<accession>S9UEL4</accession>
<evidence type="ECO:0000313" key="3">
    <source>
        <dbReference type="Proteomes" id="UP000015354"/>
    </source>
</evidence>
<dbReference type="Proteomes" id="UP000015354">
    <property type="component" value="Unassembled WGS sequence"/>
</dbReference>
<dbReference type="EMBL" id="ATMH01002757">
    <property type="protein sequence ID" value="EPY32680.1"/>
    <property type="molecule type" value="Genomic_DNA"/>
</dbReference>
<sequence>MYICMCVCVSVVRYLSVVILLLEHLRVWCVNPSRAPLYREWNPVDGLRVSCPLLIQSSTSLFFFFLFSSELTHSKIRPGAPGQKPQRSGSSHLIMFSLSRLFLVSRKNLQLKCSSCTRLLPANYFPNAKGPKHLLVCASCKRLCVCCGVRLPLSDFNLVDEHRYSKPHTQRSRGAQEEQTDVCRRCSAKQIVAKENVYFRYPVLKYRACPYNVDEMRQELREEARKERGSFLKNRSRPKGPTIV</sequence>
<protein>
    <submittedName>
        <fullName evidence="1">Uncharacterized protein</fullName>
    </submittedName>
</protein>
<evidence type="ECO:0000313" key="2">
    <source>
        <dbReference type="EMBL" id="EPY32680.1"/>
    </source>
</evidence>
<comment type="caution">
    <text evidence="1">The sequence shown here is derived from an EMBL/GenBank/DDBJ whole genome shotgun (WGS) entry which is preliminary data.</text>
</comment>
<dbReference type="OrthoDB" id="269117at2759"/>
<evidence type="ECO:0000313" key="1">
    <source>
        <dbReference type="EMBL" id="EPY27134.1"/>
    </source>
</evidence>
<organism evidence="1 3">
    <name type="scientific">Strigomonas culicis</name>
    <dbReference type="NCBI Taxonomy" id="28005"/>
    <lineage>
        <taxon>Eukaryota</taxon>
        <taxon>Discoba</taxon>
        <taxon>Euglenozoa</taxon>
        <taxon>Kinetoplastea</taxon>
        <taxon>Metakinetoplastina</taxon>
        <taxon>Trypanosomatida</taxon>
        <taxon>Trypanosomatidae</taxon>
        <taxon>Strigomonadinae</taxon>
        <taxon>Strigomonas</taxon>
    </lineage>
</organism>